<feature type="compositionally biased region" description="Polar residues" evidence="3">
    <location>
        <begin position="535"/>
        <end position="550"/>
    </location>
</feature>
<dbReference type="SUPFAM" id="SSF50044">
    <property type="entry name" value="SH3-domain"/>
    <property type="match status" value="1"/>
</dbReference>
<evidence type="ECO:0000259" key="4">
    <source>
        <dbReference type="PROSITE" id="PS50002"/>
    </source>
</evidence>
<dbReference type="HOGENOM" id="CLU_003021_0_0_1"/>
<feature type="region of interest" description="Disordered" evidence="3">
    <location>
        <begin position="72"/>
        <end position="179"/>
    </location>
</feature>
<organism evidence="5 6">
    <name type="scientific">Lodderomyces elongisporus (strain ATCC 11503 / CBS 2605 / JCM 1781 / NBRC 1676 / NRRL YB-4239)</name>
    <name type="common">Yeast</name>
    <name type="synonym">Saccharomyces elongisporus</name>
    <dbReference type="NCBI Taxonomy" id="379508"/>
    <lineage>
        <taxon>Eukaryota</taxon>
        <taxon>Fungi</taxon>
        <taxon>Dikarya</taxon>
        <taxon>Ascomycota</taxon>
        <taxon>Saccharomycotina</taxon>
        <taxon>Pichiomycetes</taxon>
        <taxon>Debaryomycetaceae</taxon>
        <taxon>Candida/Lodderomyces clade</taxon>
        <taxon>Lodderomyces</taxon>
    </lineage>
</organism>
<proteinExistence type="predicted"/>
<feature type="compositionally biased region" description="Pro residues" evidence="3">
    <location>
        <begin position="749"/>
        <end position="763"/>
    </location>
</feature>
<dbReference type="PRINTS" id="PR00499">
    <property type="entry name" value="P67PHOX"/>
</dbReference>
<dbReference type="GO" id="GO:0030447">
    <property type="term" value="P:filamentous growth"/>
    <property type="evidence" value="ECO:0007669"/>
    <property type="project" value="UniProtKB-ARBA"/>
</dbReference>
<evidence type="ECO:0000313" key="6">
    <source>
        <dbReference type="Proteomes" id="UP000001996"/>
    </source>
</evidence>
<dbReference type="VEuPathDB" id="FungiDB:LELG_00833"/>
<name>A5DTZ7_LODEL</name>
<dbReference type="InterPro" id="IPR001452">
    <property type="entry name" value="SH3_domain"/>
</dbReference>
<dbReference type="InterPro" id="IPR036028">
    <property type="entry name" value="SH3-like_dom_sf"/>
</dbReference>
<dbReference type="GeneID" id="5234969"/>
<feature type="compositionally biased region" description="Pro residues" evidence="3">
    <location>
        <begin position="714"/>
        <end position="725"/>
    </location>
</feature>
<evidence type="ECO:0000256" key="3">
    <source>
        <dbReference type="SAM" id="MobiDB-lite"/>
    </source>
</evidence>
<feature type="compositionally biased region" description="Pro residues" evidence="3">
    <location>
        <begin position="843"/>
        <end position="866"/>
    </location>
</feature>
<dbReference type="KEGG" id="lel:PVL30_000802"/>
<feature type="compositionally biased region" description="Low complexity" evidence="3">
    <location>
        <begin position="881"/>
        <end position="892"/>
    </location>
</feature>
<evidence type="ECO:0000313" key="5">
    <source>
        <dbReference type="EMBL" id="EDK42655.1"/>
    </source>
</evidence>
<feature type="domain" description="SH3" evidence="4">
    <location>
        <begin position="5"/>
        <end position="64"/>
    </location>
</feature>
<dbReference type="eggNOG" id="ENOG502R16K">
    <property type="taxonomic scope" value="Eukaryota"/>
</dbReference>
<sequence>MSEPPVPFKVKAIFEYKSDYEDDLSFSVGQIITITAIENDEWYSGEYEGNSGMFPKNFVEILATPQIPILNRPAKKHATTSSAEESKLPTSEVESKPESIPDSKPENNSTTPSTSAAATAAAAAPIAGAKSNETEDYTKHESGKSPISPVIDDSKQHKVDEHHIPKVPMPQSNIHKPADPYSIKKQFVAASTSSYVPKIKPRDESNLIAHTHKEAKPAEDIVRSNEPKREQEEVEEPKVSLKERIALLQKKQQEEAEREAAALKRKEERLHKQAEEKERIKHLRAQASGESQIVDNPDGTNLDDGVEEQNHINEHNPLPDHSRELGDNHHEQVGAGADAHLGIDDGEAQSQSVRTKAKEPHGHKLIDPRLGRNEDEEAEESKIEATGEEEEDDDDEYKENDQEDQGDEEDEEDEEDEDLKRRKLVERMAKISGGRNMFGMMGMASPFGAGAAPPNNSKPTKAKVETKKHLLDSKTLDSQLVSTPNVSSNATAKAPLDAPHSNPPPVGAPLVSHASAAAAAAAAPAGSASGGNIATDVSTNPGILSPKFNQESSSMAEDDEPSDSDSAEPVVRKEFLKQNPRQPPSLSSALDSGAEDKVNDQPIKLQKHGAIETETTGYEADEDLSDMSKPHANGKPFGESYLDEAIYRDKDSNETIALANERIAHPDEPAPPIEPRPTRSDAPPISPVPPLPQHHSGSNASGYSAGATHSTPHSHPPPPAPPSNPAAPSFVQAEQPDQLHDNSASSVPSVPPIPSVPPVPPIPSRRYDNVLEPLSQSLATSNNFRGDVLSNSSTAKREEEEGDDYSEDEENDAFEVVDVPPPVPLHTPRALTFASSDQSPHVRGPPPPIPGSGGAHPPPPPIPVGAPPKRATTDIPPLMQTSTGASVGSTASRKSVDLDPQRSRSLKKTEQSQAEAALEQFDYEVSNIKSNSNWWLNGELPDSLASRIGVDLYYEVDANKIHKRGGRIINYRDYYVLFYDLSQLVFELEFEEQDPRGSIHLVNQFVKPSPPIRKDLLDLAHRNFGSIIAKEATQLAGHRIDERLTSHVFQGSGIAKDIIPPIGNKAFGVTIYKNHNNSSVSKIDDIQAGDILWIKNGKFDAHKGIMGNKSVSLGESYTAIIYEFDPAKDKFKVLEQDSSGLVKKELYKLGNLKSGRIRVFRPIPKSYVGM</sequence>
<keyword evidence="6" id="KW-1185">Reference proteome</keyword>
<dbReference type="InterPro" id="IPR051864">
    <property type="entry name" value="NCF2_NOXA1"/>
</dbReference>
<dbReference type="PANTHER" id="PTHR15175">
    <property type="entry name" value="NEUTROPHIL CYTOSOLIC FACTOR 2, NEUTROPHIL NADPH OXIDASE FACTOR 2"/>
    <property type="match status" value="1"/>
</dbReference>
<feature type="compositionally biased region" description="Low complexity" evidence="3">
    <location>
        <begin position="514"/>
        <end position="531"/>
    </location>
</feature>
<dbReference type="STRING" id="379508.A5DTZ7"/>
<dbReference type="SMART" id="SM00326">
    <property type="entry name" value="SH3"/>
    <property type="match status" value="1"/>
</dbReference>
<feature type="compositionally biased region" description="Acidic residues" evidence="3">
    <location>
        <begin position="556"/>
        <end position="566"/>
    </location>
</feature>
<protein>
    <recommendedName>
        <fullName evidence="4">SH3 domain-containing protein</fullName>
    </recommendedName>
</protein>
<dbReference type="Proteomes" id="UP000001996">
    <property type="component" value="Unassembled WGS sequence"/>
</dbReference>
<gene>
    <name evidence="5" type="ORF">LELG_00833</name>
</gene>
<dbReference type="InParanoid" id="A5DTZ7"/>
<accession>A5DTZ7</accession>
<dbReference type="InterPro" id="IPR057402">
    <property type="entry name" value="AIM3_BBC1_C"/>
</dbReference>
<dbReference type="Gene3D" id="2.30.30.40">
    <property type="entry name" value="SH3 Domains"/>
    <property type="match status" value="1"/>
</dbReference>
<feature type="compositionally biased region" description="Basic and acidic residues" evidence="3">
    <location>
        <begin position="152"/>
        <end position="164"/>
    </location>
</feature>
<dbReference type="EMBL" id="CH981524">
    <property type="protein sequence ID" value="EDK42655.1"/>
    <property type="molecule type" value="Genomic_DNA"/>
</dbReference>
<feature type="compositionally biased region" description="Low complexity" evidence="3">
    <location>
        <begin position="109"/>
        <end position="131"/>
    </location>
</feature>
<dbReference type="FunCoup" id="A5DTZ7">
    <property type="interactions" value="167"/>
</dbReference>
<dbReference type="OrthoDB" id="207120at2759"/>
<feature type="compositionally biased region" description="Acidic residues" evidence="3">
    <location>
        <begin position="386"/>
        <end position="417"/>
    </location>
</feature>
<feature type="compositionally biased region" description="Polar residues" evidence="3">
    <location>
        <begin position="774"/>
        <end position="794"/>
    </location>
</feature>
<feature type="compositionally biased region" description="Basic and acidic residues" evidence="3">
    <location>
        <begin position="462"/>
        <end position="475"/>
    </location>
</feature>
<feature type="region of interest" description="Disordered" evidence="3">
    <location>
        <begin position="445"/>
        <end position="913"/>
    </location>
</feature>
<feature type="compositionally biased region" description="Basic and acidic residues" evidence="3">
    <location>
        <begin position="132"/>
        <end position="143"/>
    </location>
</feature>
<evidence type="ECO:0000256" key="1">
    <source>
        <dbReference type="ARBA" id="ARBA00022443"/>
    </source>
</evidence>
<feature type="compositionally biased region" description="Basic and acidic residues" evidence="3">
    <location>
        <begin position="308"/>
        <end position="332"/>
    </location>
</feature>
<dbReference type="PANTHER" id="PTHR15175:SF0">
    <property type="entry name" value="SH3 DOMAIN-CONTAINING PROTEIN C23A1.17"/>
    <property type="match status" value="1"/>
</dbReference>
<evidence type="ECO:0000256" key="2">
    <source>
        <dbReference type="PROSITE-ProRule" id="PRU00192"/>
    </source>
</evidence>
<feature type="compositionally biased region" description="Polar residues" evidence="3">
    <location>
        <begin position="476"/>
        <end position="491"/>
    </location>
</feature>
<keyword evidence="1 2" id="KW-0728">SH3 domain</keyword>
<feature type="region of interest" description="Disordered" evidence="3">
    <location>
        <begin position="201"/>
        <end position="427"/>
    </location>
</feature>
<dbReference type="PROSITE" id="PS50002">
    <property type="entry name" value="SH3"/>
    <property type="match status" value="1"/>
</dbReference>
<feature type="compositionally biased region" description="Basic and acidic residues" evidence="3">
    <location>
        <begin position="93"/>
        <end position="105"/>
    </location>
</feature>
<dbReference type="AlphaFoldDB" id="A5DTZ7"/>
<dbReference type="Pfam" id="PF00018">
    <property type="entry name" value="SH3_1"/>
    <property type="match status" value="1"/>
</dbReference>
<dbReference type="OMA" id="KAIFEYK"/>
<reference evidence="5 6" key="1">
    <citation type="journal article" date="2009" name="Nature">
        <title>Evolution of pathogenicity and sexual reproduction in eight Candida genomes.</title>
        <authorList>
            <person name="Butler G."/>
            <person name="Rasmussen M.D."/>
            <person name="Lin M.F."/>
            <person name="Santos M.A."/>
            <person name="Sakthikumar S."/>
            <person name="Munro C.A."/>
            <person name="Rheinbay E."/>
            <person name="Grabherr M."/>
            <person name="Forche A."/>
            <person name="Reedy J.L."/>
            <person name="Agrafioti I."/>
            <person name="Arnaud M.B."/>
            <person name="Bates S."/>
            <person name="Brown A.J."/>
            <person name="Brunke S."/>
            <person name="Costanzo M.C."/>
            <person name="Fitzpatrick D.A."/>
            <person name="de Groot P.W."/>
            <person name="Harris D."/>
            <person name="Hoyer L.L."/>
            <person name="Hube B."/>
            <person name="Klis F.M."/>
            <person name="Kodira C."/>
            <person name="Lennard N."/>
            <person name="Logue M.E."/>
            <person name="Martin R."/>
            <person name="Neiman A.M."/>
            <person name="Nikolaou E."/>
            <person name="Quail M.A."/>
            <person name="Quinn J."/>
            <person name="Santos M.C."/>
            <person name="Schmitzberger F.F."/>
            <person name="Sherlock G."/>
            <person name="Shah P."/>
            <person name="Silverstein K.A."/>
            <person name="Skrzypek M.S."/>
            <person name="Soll D."/>
            <person name="Staggs R."/>
            <person name="Stansfield I."/>
            <person name="Stumpf M.P."/>
            <person name="Sudbery P.E."/>
            <person name="Srikantha T."/>
            <person name="Zeng Q."/>
            <person name="Berman J."/>
            <person name="Berriman M."/>
            <person name="Heitman J."/>
            <person name="Gow N.A."/>
            <person name="Lorenz M.C."/>
            <person name="Birren B.W."/>
            <person name="Kellis M."/>
            <person name="Cuomo C.A."/>
        </authorList>
    </citation>
    <scope>NUCLEOTIDE SEQUENCE [LARGE SCALE GENOMIC DNA]</scope>
    <source>
        <strain evidence="6">ATCC 11503 / BCRC 21390 / CBS 2605 / JCM 1781 / NBRC 1676 / NRRL YB-4239</strain>
    </source>
</reference>
<feature type="compositionally biased region" description="Acidic residues" evidence="3">
    <location>
        <begin position="800"/>
        <end position="815"/>
    </location>
</feature>
<feature type="compositionally biased region" description="Basic and acidic residues" evidence="3">
    <location>
        <begin position="894"/>
        <end position="910"/>
    </location>
</feature>
<feature type="compositionally biased region" description="Low complexity" evidence="3">
    <location>
        <begin position="696"/>
        <end position="713"/>
    </location>
</feature>
<dbReference type="Pfam" id="PF25459">
    <property type="entry name" value="AIM3_BBC1_C"/>
    <property type="match status" value="1"/>
</dbReference>
<feature type="compositionally biased region" description="Basic and acidic residues" evidence="3">
    <location>
        <begin position="356"/>
        <end position="373"/>
    </location>
</feature>
<feature type="compositionally biased region" description="Basic and acidic residues" evidence="3">
    <location>
        <begin position="201"/>
        <end position="279"/>
    </location>
</feature>